<gene>
    <name evidence="3" type="ORF">BECKFW1821C_GA0114237_106114</name>
</gene>
<feature type="region of interest" description="Disordered" evidence="1">
    <location>
        <begin position="193"/>
        <end position="222"/>
    </location>
</feature>
<feature type="domain" description="CARDB" evidence="2">
    <location>
        <begin position="5"/>
        <end position="113"/>
    </location>
</feature>
<feature type="compositionally biased region" description="Basic and acidic residues" evidence="1">
    <location>
        <begin position="193"/>
        <end position="204"/>
    </location>
</feature>
<proteinExistence type="predicted"/>
<dbReference type="InterPro" id="IPR013783">
    <property type="entry name" value="Ig-like_fold"/>
</dbReference>
<accession>A0A450TXW6</accession>
<name>A0A450TXW6_9GAMM</name>
<dbReference type="Pfam" id="PF07705">
    <property type="entry name" value="CARDB"/>
    <property type="match status" value="1"/>
</dbReference>
<evidence type="ECO:0000259" key="2">
    <source>
        <dbReference type="Pfam" id="PF07705"/>
    </source>
</evidence>
<evidence type="ECO:0000313" key="3">
    <source>
        <dbReference type="EMBL" id="VFJ74339.1"/>
    </source>
</evidence>
<dbReference type="InterPro" id="IPR011635">
    <property type="entry name" value="CARDB"/>
</dbReference>
<reference evidence="3" key="1">
    <citation type="submission" date="2019-02" db="EMBL/GenBank/DDBJ databases">
        <authorList>
            <person name="Gruber-Vodicka R. H."/>
            <person name="Seah K. B. B."/>
        </authorList>
    </citation>
    <scope>NUCLEOTIDE SEQUENCE</scope>
    <source>
        <strain evidence="3">BECK_BZ131</strain>
    </source>
</reference>
<dbReference type="AlphaFoldDB" id="A0A450TXW6"/>
<dbReference type="EMBL" id="CAADFE010000061">
    <property type="protein sequence ID" value="VFJ74339.1"/>
    <property type="molecule type" value="Genomic_DNA"/>
</dbReference>
<sequence length="222" mass="23974">MAKRADLRISAGSVTGSFQIGGRVRAKATIKNQGQGSAGSSYVGYYLSTDSTINSSDTRLDYDYVSSLSAGRSGNEYEYFNLPTNLTAGKTYYIGALADYTGRVSESNEGNNGRVLKSFTVQAPDLVVTSGDVTGNLQAGGRVRAKATNYLEELEDLKVALNRLNDPTDAMISLEEMRAEVGLWNRLQEIRNPRSPKARPDRGRACVVQAGGGTSPCRNRKN</sequence>
<organism evidence="3">
    <name type="scientific">Candidatus Kentrum sp. FW</name>
    <dbReference type="NCBI Taxonomy" id="2126338"/>
    <lineage>
        <taxon>Bacteria</taxon>
        <taxon>Pseudomonadati</taxon>
        <taxon>Pseudomonadota</taxon>
        <taxon>Gammaproteobacteria</taxon>
        <taxon>Candidatus Kentrum</taxon>
    </lineage>
</organism>
<evidence type="ECO:0000256" key="1">
    <source>
        <dbReference type="SAM" id="MobiDB-lite"/>
    </source>
</evidence>
<dbReference type="Gene3D" id="2.60.40.10">
    <property type="entry name" value="Immunoglobulins"/>
    <property type="match status" value="1"/>
</dbReference>
<protein>
    <submittedName>
        <fullName evidence="3">CARDB protein</fullName>
    </submittedName>
</protein>